<evidence type="ECO:0000256" key="1">
    <source>
        <dbReference type="ARBA" id="ARBA00000022"/>
    </source>
</evidence>
<dbReference type="CDD" id="cd15457">
    <property type="entry name" value="NADAR"/>
    <property type="match status" value="1"/>
</dbReference>
<dbReference type="AlphaFoldDB" id="Q9RUW7"/>
<gene>
    <name evidence="4" type="ordered locus">DR_1263</name>
</gene>
<dbReference type="Gene3D" id="1.10.357.40">
    <property type="entry name" value="YbiA-like"/>
    <property type="match status" value="1"/>
</dbReference>
<dbReference type="PaxDb" id="243230-DR_1263"/>
<dbReference type="PATRIC" id="fig|243230.17.peg.1458"/>
<evidence type="ECO:0000313" key="5">
    <source>
        <dbReference type="Proteomes" id="UP000002524"/>
    </source>
</evidence>
<evidence type="ECO:0000313" key="4">
    <source>
        <dbReference type="EMBL" id="AAF10836.1"/>
    </source>
</evidence>
<organism evidence="4 5">
    <name type="scientific">Deinococcus radiodurans (strain ATCC 13939 / DSM 20539 / JCM 16871 / CCUG 27074 / LMG 4051 / NBRC 15346 / NCIMB 9279 / VKM B-1422 / R1)</name>
    <dbReference type="NCBI Taxonomy" id="243230"/>
    <lineage>
        <taxon>Bacteria</taxon>
        <taxon>Thermotogati</taxon>
        <taxon>Deinococcota</taxon>
        <taxon>Deinococci</taxon>
        <taxon>Deinococcales</taxon>
        <taxon>Deinococcaceae</taxon>
        <taxon>Deinococcus</taxon>
    </lineage>
</organism>
<dbReference type="PIR" id="A75416">
    <property type="entry name" value="A75416"/>
</dbReference>
<dbReference type="SUPFAM" id="SSF143990">
    <property type="entry name" value="YbiA-like"/>
    <property type="match status" value="1"/>
</dbReference>
<dbReference type="KEGG" id="dra:DR_1263"/>
<proteinExistence type="predicted"/>
<dbReference type="Proteomes" id="UP000002524">
    <property type="component" value="Chromosome 1"/>
</dbReference>
<dbReference type="HOGENOM" id="CLU_084247_1_1_0"/>
<dbReference type="STRING" id="243230.DR_1263"/>
<accession>Q9RUW7</accession>
<dbReference type="InterPro" id="IPR037238">
    <property type="entry name" value="YbiA-like_sf"/>
</dbReference>
<comment type="catalytic activity">
    <reaction evidence="2">
        <text>2,5-diamino-6-hydroxy-4-(5-phosphoribosylamino)-pyrimidine + H2O = 2,5,6-triamino-4-hydroxypyrimidine + D-ribose 5-phosphate</text>
        <dbReference type="Rhea" id="RHEA:23436"/>
        <dbReference type="ChEBI" id="CHEBI:15377"/>
        <dbReference type="ChEBI" id="CHEBI:58614"/>
        <dbReference type="ChEBI" id="CHEBI:78346"/>
        <dbReference type="ChEBI" id="CHEBI:137796"/>
    </reaction>
</comment>
<evidence type="ECO:0000259" key="3">
    <source>
        <dbReference type="Pfam" id="PF08719"/>
    </source>
</evidence>
<dbReference type="NCBIfam" id="TIGR02464">
    <property type="entry name" value="ribofla_fusion"/>
    <property type="match status" value="1"/>
</dbReference>
<sequence>MGTVAELAERKCARQGVSLPPPCPDWADRSGLFPFVARLRGFESRLSPPLFASHKSRFEERSAMTQKTEYLFFYRTAHPFSNFHPSPFSASGRQFHTAEQYIMHRKAEEFGDHASAKAILQARTPAECKALGRRVQGFSESHWAQVRGQVAFDAAWHKFRSSRRLREFLLDTGELILVEAAPNDRIWGIGYSEQDAWEHRDQWGENLLGQALMQVRERLRDE</sequence>
<dbReference type="EnsemblBacteria" id="AAF10836">
    <property type="protein sequence ID" value="AAF10836"/>
    <property type="gene ID" value="DR_1263"/>
</dbReference>
<dbReference type="InParanoid" id="Q9RUW7"/>
<feature type="domain" description="NADAR" evidence="3">
    <location>
        <begin position="72"/>
        <end position="220"/>
    </location>
</feature>
<keyword evidence="5" id="KW-1185">Reference proteome</keyword>
<dbReference type="OrthoDB" id="67297at2"/>
<dbReference type="eggNOG" id="COG3236">
    <property type="taxonomic scope" value="Bacteria"/>
</dbReference>
<comment type="catalytic activity">
    <reaction evidence="1">
        <text>5-amino-6-(5-phospho-D-ribosylamino)uracil + H2O = 5,6-diaminouracil + D-ribose 5-phosphate</text>
        <dbReference type="Rhea" id="RHEA:55020"/>
        <dbReference type="ChEBI" id="CHEBI:15377"/>
        <dbReference type="ChEBI" id="CHEBI:46252"/>
        <dbReference type="ChEBI" id="CHEBI:58453"/>
        <dbReference type="ChEBI" id="CHEBI:78346"/>
    </reaction>
</comment>
<evidence type="ECO:0000256" key="2">
    <source>
        <dbReference type="ARBA" id="ARBA00000751"/>
    </source>
</evidence>
<dbReference type="EMBL" id="AE000513">
    <property type="protein sequence ID" value="AAF10836.1"/>
    <property type="molecule type" value="Genomic_DNA"/>
</dbReference>
<dbReference type="InterPro" id="IPR012816">
    <property type="entry name" value="NADAR"/>
</dbReference>
<dbReference type="Pfam" id="PF08719">
    <property type="entry name" value="NADAR"/>
    <property type="match status" value="1"/>
</dbReference>
<name>Q9RUW7_DEIRA</name>
<reference evidence="4 5" key="1">
    <citation type="journal article" date="1999" name="Science">
        <title>Genome sequence of the radioresistant bacterium Deinococcus radiodurans R1.</title>
        <authorList>
            <person name="White O."/>
            <person name="Eisen J.A."/>
            <person name="Heidelberg J.F."/>
            <person name="Hickey E.K."/>
            <person name="Peterson J.D."/>
            <person name="Dodson R.J."/>
            <person name="Haft D.H."/>
            <person name="Gwinn M.L."/>
            <person name="Nelson W.C."/>
            <person name="Richardson D.L."/>
            <person name="Moffat K.S."/>
            <person name="Qin H."/>
            <person name="Jiang L."/>
            <person name="Pamphile W."/>
            <person name="Crosby M."/>
            <person name="Shen M."/>
            <person name="Vamathevan J.J."/>
            <person name="Lam P."/>
            <person name="McDonald L."/>
            <person name="Utterback T."/>
            <person name="Zalewski C."/>
            <person name="Makarova K.S."/>
            <person name="Aravind L."/>
            <person name="Daly M.J."/>
            <person name="Minton K.W."/>
            <person name="Fleischmann R.D."/>
            <person name="Ketchum K.A."/>
            <person name="Nelson K.E."/>
            <person name="Salzberg S."/>
            <person name="Smith H.O."/>
            <person name="Venter J.C."/>
            <person name="Fraser C.M."/>
        </authorList>
    </citation>
    <scope>NUCLEOTIDE SEQUENCE [LARGE SCALE GENOMIC DNA]</scope>
    <source>
        <strain evidence="5">ATCC 13939 / DSM 20539 / JCM 16871 / LMG 4051 / NBRC 15346 / NCIMB 9279 / R1 / VKM B-1422</strain>
    </source>
</reference>
<protein>
    <recommendedName>
        <fullName evidence="3">NADAR domain-containing protein</fullName>
    </recommendedName>
</protein>